<comment type="caution">
    <text evidence="9">The sequence shown here is derived from an EMBL/GenBank/DDBJ whole genome shotgun (WGS) entry which is preliminary data.</text>
</comment>
<dbReference type="EMBL" id="BMEL01000001">
    <property type="protein sequence ID" value="GGF06813.1"/>
    <property type="molecule type" value="Genomic_DNA"/>
</dbReference>
<keyword evidence="10" id="KW-1185">Reference proteome</keyword>
<keyword evidence="5" id="KW-0133">Cell shape</keyword>
<dbReference type="AlphaFoldDB" id="A0A917AYC5"/>
<keyword evidence="6 8" id="KW-1133">Transmembrane helix</keyword>
<gene>
    <name evidence="9" type="primary">mreD</name>
    <name evidence="9" type="ORF">GCM10010954_01600</name>
</gene>
<accession>A0A917AYC5</accession>
<dbReference type="RefSeq" id="WP_188375564.1">
    <property type="nucleotide sequence ID" value="NZ_BMEL01000001.1"/>
</dbReference>
<protein>
    <submittedName>
        <fullName evidence="9">Rod shape-determining protein MreD</fullName>
    </submittedName>
</protein>
<dbReference type="Proteomes" id="UP000660110">
    <property type="component" value="Unassembled WGS sequence"/>
</dbReference>
<feature type="transmembrane region" description="Helical" evidence="8">
    <location>
        <begin position="103"/>
        <end position="127"/>
    </location>
</feature>
<reference evidence="9" key="1">
    <citation type="journal article" date="2014" name="Int. J. Syst. Evol. Microbiol.">
        <title>Complete genome sequence of Corynebacterium casei LMG S-19264T (=DSM 44701T), isolated from a smear-ripened cheese.</title>
        <authorList>
            <consortium name="US DOE Joint Genome Institute (JGI-PGF)"/>
            <person name="Walter F."/>
            <person name="Albersmeier A."/>
            <person name="Kalinowski J."/>
            <person name="Ruckert C."/>
        </authorList>
    </citation>
    <scope>NUCLEOTIDE SEQUENCE</scope>
    <source>
        <strain evidence="9">CGMCC 1.12153</strain>
    </source>
</reference>
<keyword evidence="3" id="KW-1003">Cell membrane</keyword>
<comment type="similarity">
    <text evidence="2">Belongs to the MreD family.</text>
</comment>
<evidence type="ECO:0000256" key="6">
    <source>
        <dbReference type="ARBA" id="ARBA00022989"/>
    </source>
</evidence>
<proteinExistence type="inferred from homology"/>
<keyword evidence="7 8" id="KW-0472">Membrane</keyword>
<feature type="transmembrane region" description="Helical" evidence="8">
    <location>
        <begin position="63"/>
        <end position="91"/>
    </location>
</feature>
<dbReference type="InterPro" id="IPR007227">
    <property type="entry name" value="Cell_shape_determining_MreD"/>
</dbReference>
<comment type="subcellular location">
    <subcellularLocation>
        <location evidence="1">Cell membrane</location>
        <topology evidence="1">Multi-pass membrane protein</topology>
    </subcellularLocation>
</comment>
<organism evidence="9 10">
    <name type="scientific">Halobacillus andaensis</name>
    <dbReference type="NCBI Taxonomy" id="1176239"/>
    <lineage>
        <taxon>Bacteria</taxon>
        <taxon>Bacillati</taxon>
        <taxon>Bacillota</taxon>
        <taxon>Bacilli</taxon>
        <taxon>Bacillales</taxon>
        <taxon>Bacillaceae</taxon>
        <taxon>Halobacillus</taxon>
    </lineage>
</organism>
<feature type="transmembrane region" description="Helical" evidence="8">
    <location>
        <begin position="33"/>
        <end position="51"/>
    </location>
</feature>
<dbReference type="NCBIfam" id="TIGR03426">
    <property type="entry name" value="shape_MreD"/>
    <property type="match status" value="1"/>
</dbReference>
<evidence type="ECO:0000256" key="7">
    <source>
        <dbReference type="ARBA" id="ARBA00023136"/>
    </source>
</evidence>
<evidence type="ECO:0000256" key="8">
    <source>
        <dbReference type="SAM" id="Phobius"/>
    </source>
</evidence>
<dbReference type="Pfam" id="PF04093">
    <property type="entry name" value="MreD"/>
    <property type="match status" value="1"/>
</dbReference>
<name>A0A917AYC5_HALAA</name>
<evidence type="ECO:0000256" key="3">
    <source>
        <dbReference type="ARBA" id="ARBA00022475"/>
    </source>
</evidence>
<dbReference type="GO" id="GO:0008360">
    <property type="term" value="P:regulation of cell shape"/>
    <property type="evidence" value="ECO:0007669"/>
    <property type="project" value="UniProtKB-KW"/>
</dbReference>
<evidence type="ECO:0000256" key="5">
    <source>
        <dbReference type="ARBA" id="ARBA00022960"/>
    </source>
</evidence>
<evidence type="ECO:0000256" key="1">
    <source>
        <dbReference type="ARBA" id="ARBA00004651"/>
    </source>
</evidence>
<keyword evidence="4 8" id="KW-0812">Transmembrane</keyword>
<dbReference type="GO" id="GO:0005886">
    <property type="term" value="C:plasma membrane"/>
    <property type="evidence" value="ECO:0007669"/>
    <property type="project" value="UniProtKB-SubCell"/>
</dbReference>
<sequence>MIRFWISIFLVILLVLQGMAMSLLPARIVYSELLVTPHWVLCLIMLIAIFFDKDETYHCVWYGLVFGLLIDVVYTGVLGVYMVTYASVAYITHGLKKWFHANFTASLLLAIFGVALADAILYVIYSFVQVTDMAWGDYISLRLLSTVLANAIFFLLLYPLLKNRVEQWSDRWQSA</sequence>
<feature type="transmembrane region" description="Helical" evidence="8">
    <location>
        <begin position="139"/>
        <end position="161"/>
    </location>
</feature>
<evidence type="ECO:0000313" key="10">
    <source>
        <dbReference type="Proteomes" id="UP000660110"/>
    </source>
</evidence>
<evidence type="ECO:0000313" key="9">
    <source>
        <dbReference type="EMBL" id="GGF06813.1"/>
    </source>
</evidence>
<evidence type="ECO:0000256" key="2">
    <source>
        <dbReference type="ARBA" id="ARBA00007776"/>
    </source>
</evidence>
<reference evidence="9" key="2">
    <citation type="submission" date="2020-09" db="EMBL/GenBank/DDBJ databases">
        <authorList>
            <person name="Sun Q."/>
            <person name="Zhou Y."/>
        </authorList>
    </citation>
    <scope>NUCLEOTIDE SEQUENCE</scope>
    <source>
        <strain evidence="9">CGMCC 1.12153</strain>
    </source>
</reference>
<feature type="transmembrane region" description="Helical" evidence="8">
    <location>
        <begin position="6"/>
        <end position="26"/>
    </location>
</feature>
<evidence type="ECO:0000256" key="4">
    <source>
        <dbReference type="ARBA" id="ARBA00022692"/>
    </source>
</evidence>